<evidence type="ECO:0000313" key="1">
    <source>
        <dbReference type="EMBL" id="MDB9221825.1"/>
    </source>
</evidence>
<gene>
    <name evidence="2" type="ORF">DXA53_01650</name>
    <name evidence="1" type="ORF">PN645_02245</name>
</gene>
<dbReference type="InterPro" id="IPR035069">
    <property type="entry name" value="TTHA1013/TTHA0281-like"/>
</dbReference>
<dbReference type="Proteomes" id="UP000284434">
    <property type="component" value="Unassembled WGS sequence"/>
</dbReference>
<dbReference type="RefSeq" id="WP_118102753.1">
    <property type="nucleotide sequence ID" value="NZ_JABWDG010000079.1"/>
</dbReference>
<sequence length="134" mass="15447">MKTVNVVIEHAETNLSAYVEDAPIITIGDTIEEIEKNIREAINLYLETCKDENIDPGKVFEGEYELKFQLDAPTFINYYSNIFTKAALSRVTGINERQLWRYAAGKNVPRKEQLEKFQKGINKLTRELQSISFL</sequence>
<accession>A0A413IGF4</accession>
<dbReference type="EMBL" id="JAQMRD010000002">
    <property type="protein sequence ID" value="MDB9221825.1"/>
    <property type="molecule type" value="Genomic_DNA"/>
</dbReference>
<reference evidence="2 3" key="1">
    <citation type="submission" date="2018-08" db="EMBL/GenBank/DDBJ databases">
        <title>A genome reference for cultivated species of the human gut microbiota.</title>
        <authorList>
            <person name="Zou Y."/>
            <person name="Xue W."/>
            <person name="Luo G."/>
        </authorList>
    </citation>
    <scope>NUCLEOTIDE SEQUENCE [LARGE SCALE GENOMIC DNA]</scope>
    <source>
        <strain evidence="2 3">OF03-11</strain>
    </source>
</reference>
<evidence type="ECO:0000313" key="3">
    <source>
        <dbReference type="Proteomes" id="UP000284434"/>
    </source>
</evidence>
<organism evidence="2 3">
    <name type="scientific">Odoribacter splanchnicus</name>
    <dbReference type="NCBI Taxonomy" id="28118"/>
    <lineage>
        <taxon>Bacteria</taxon>
        <taxon>Pseudomonadati</taxon>
        <taxon>Bacteroidota</taxon>
        <taxon>Bacteroidia</taxon>
        <taxon>Bacteroidales</taxon>
        <taxon>Odoribacteraceae</taxon>
        <taxon>Odoribacter</taxon>
    </lineage>
</organism>
<evidence type="ECO:0000313" key="2">
    <source>
        <dbReference type="EMBL" id="RGY09513.1"/>
    </source>
</evidence>
<dbReference type="AlphaFoldDB" id="A0A413IGF4"/>
<reference evidence="1" key="2">
    <citation type="submission" date="2023-01" db="EMBL/GenBank/DDBJ databases">
        <title>Human gut microbiome strain richness.</title>
        <authorList>
            <person name="Chen-Liaw A."/>
        </authorList>
    </citation>
    <scope>NUCLEOTIDE SEQUENCE</scope>
    <source>
        <strain evidence="1">RTP21484st1_B7_RTP21484_190118</strain>
    </source>
</reference>
<dbReference type="SUPFAM" id="SSF143100">
    <property type="entry name" value="TTHA1013/TTHA0281-like"/>
    <property type="match status" value="1"/>
</dbReference>
<dbReference type="EMBL" id="QSCO01000002">
    <property type="protein sequence ID" value="RGY09513.1"/>
    <property type="molecule type" value="Genomic_DNA"/>
</dbReference>
<dbReference type="Proteomes" id="UP001212263">
    <property type="component" value="Unassembled WGS sequence"/>
</dbReference>
<dbReference type="Gene3D" id="3.30.160.250">
    <property type="match status" value="1"/>
</dbReference>
<comment type="caution">
    <text evidence="2">The sequence shown here is derived from an EMBL/GenBank/DDBJ whole genome shotgun (WGS) entry which is preliminary data.</text>
</comment>
<protein>
    <submittedName>
        <fullName evidence="2">Type II toxin-antitoxin system HicB family antitoxin</fullName>
    </submittedName>
</protein>
<proteinExistence type="predicted"/>
<name>A0A413IGF4_9BACT</name>